<dbReference type="CDD" id="cd09618">
    <property type="entry name" value="CBM9_like_2"/>
    <property type="match status" value="1"/>
</dbReference>
<dbReference type="SUPFAM" id="SSF49344">
    <property type="entry name" value="CBD9-like"/>
    <property type="match status" value="1"/>
</dbReference>
<reference evidence="2" key="1">
    <citation type="submission" date="2018-05" db="EMBL/GenBank/DDBJ databases">
        <authorList>
            <person name="Lanie J.A."/>
            <person name="Ng W.-L."/>
            <person name="Kazmierczak K.M."/>
            <person name="Andrzejewski T.M."/>
            <person name="Davidsen T.M."/>
            <person name="Wayne K.J."/>
            <person name="Tettelin H."/>
            <person name="Glass J.I."/>
            <person name="Rusch D."/>
            <person name="Podicherti R."/>
            <person name="Tsui H.-C.T."/>
            <person name="Winkler M.E."/>
        </authorList>
    </citation>
    <scope>NUCLEOTIDE SEQUENCE</scope>
</reference>
<dbReference type="EMBL" id="UINC01018485">
    <property type="protein sequence ID" value="SVA77692.1"/>
    <property type="molecule type" value="Genomic_DNA"/>
</dbReference>
<dbReference type="InterPro" id="IPR045670">
    <property type="entry name" value="DUF5916"/>
</dbReference>
<sequence length="742" mass="85127">MDYRPIYIIAFFAVLTGSPLFAQTIDSVSERRTMTAERMVNGEAIELDGLLDEPAWQRAIPATDFIQQDPVLGGTPTERTEVRIIYSRDHLYMGVLCFDSEPDKMLGNTMKRDEYLRADDRFMWVMDTFLDQQSGYFFEMNPSGLMADSLMGSGGAQSREWDGIWDAKALRSELGWTLEIKIPFRTLNFDPDGTAWGINFQRTIRRKNEENLWTGYLRNQQLRQMSNAGLLEIDIQGGGVTQGLGLDVKPYITGGGSDSPGRDPAIPLSRSADLGVDLFYNLTPSLRANLTVNTDFAQTEVDQRLVNLTRFPLFFPEKRDFFLDGATFFEFYVPRRRQNSNIAVQPFFSRQIGLDANGLPQKIDFGTKLTGQLGQQDVGFLHVRTGDESNLAGEDFTVLRLKRRVLAQSYVGMFYSRRASRSIASSPEQTAGLDFRLATSTFRGSNNLEFNGFLLWNTDTTKTTPGDNLAYGVRLDYPNDRWEARLAFTEVQPDHGPAMGFTRRTGFRAYQPRLRFAPRPSQHPWLRQMAFGFDVDLRTDMKNQFLTRRLDFTLLRLELHTQDNLEISLVPTYERLEQDFEITKGVVLPAQSSYDFVRFRVVTNTANRRILAAQTRFEIGSFFSGTREEIAVSLGIRPRPGVTLNVEQEWNRISLGTDNFQVRLYRLVADTQFSPWLYLVNNVQFDSMSQVMGWQSRLRWILTPGNDLFVVYTQNWLDHDLFDRFAALDRRAAAKFVYTHRF</sequence>
<gene>
    <name evidence="2" type="ORF">METZ01_LOCUS130546</name>
</gene>
<dbReference type="Pfam" id="PF19313">
    <property type="entry name" value="DUF5916"/>
    <property type="match status" value="1"/>
</dbReference>
<protein>
    <recommendedName>
        <fullName evidence="1">DUF5916 domain-containing protein</fullName>
    </recommendedName>
</protein>
<accession>A0A381YM80</accession>
<feature type="domain" description="DUF5916" evidence="1">
    <location>
        <begin position="246"/>
        <end position="330"/>
    </location>
</feature>
<dbReference type="Gene3D" id="2.60.40.1190">
    <property type="match status" value="1"/>
</dbReference>
<evidence type="ECO:0000259" key="1">
    <source>
        <dbReference type="Pfam" id="PF19313"/>
    </source>
</evidence>
<organism evidence="2">
    <name type="scientific">marine metagenome</name>
    <dbReference type="NCBI Taxonomy" id="408172"/>
    <lineage>
        <taxon>unclassified sequences</taxon>
        <taxon>metagenomes</taxon>
        <taxon>ecological metagenomes</taxon>
    </lineage>
</organism>
<name>A0A381YM80_9ZZZZ</name>
<proteinExistence type="predicted"/>
<dbReference type="AlphaFoldDB" id="A0A381YM80"/>
<evidence type="ECO:0000313" key="2">
    <source>
        <dbReference type="EMBL" id="SVA77692.1"/>
    </source>
</evidence>